<feature type="compositionally biased region" description="Basic residues" evidence="1">
    <location>
        <begin position="204"/>
        <end position="213"/>
    </location>
</feature>
<protein>
    <submittedName>
        <fullName evidence="2">Uncharacterized protein</fullName>
    </submittedName>
</protein>
<evidence type="ECO:0000313" key="2">
    <source>
        <dbReference type="EMBL" id="CUG93862.1"/>
    </source>
</evidence>
<gene>
    <name evidence="2" type="ORF">BSAL_45365</name>
</gene>
<feature type="region of interest" description="Disordered" evidence="1">
    <location>
        <begin position="1"/>
        <end position="83"/>
    </location>
</feature>
<evidence type="ECO:0000256" key="1">
    <source>
        <dbReference type="SAM" id="MobiDB-lite"/>
    </source>
</evidence>
<dbReference type="AlphaFoldDB" id="A0A0S4JQQ8"/>
<reference evidence="3" key="1">
    <citation type="submission" date="2015-09" db="EMBL/GenBank/DDBJ databases">
        <authorList>
            <consortium name="Pathogen Informatics"/>
        </authorList>
    </citation>
    <scope>NUCLEOTIDE SEQUENCE [LARGE SCALE GENOMIC DNA]</scope>
    <source>
        <strain evidence="3">Lake Konstanz</strain>
    </source>
</reference>
<keyword evidence="3" id="KW-1185">Reference proteome</keyword>
<name>A0A0S4JQQ8_BODSA</name>
<accession>A0A0S4JQQ8</accession>
<dbReference type="Proteomes" id="UP000051952">
    <property type="component" value="Unassembled WGS sequence"/>
</dbReference>
<sequence>MAPKRHAGVGATLHSDPNDDSQRRCCTPDPAEDSLGRSNRSGGGGGNVETTAATAAAANPIPHGTPQKDTTGAGGGASGTTTSTNARHLMVRYKSLIHDIVNALHNPVNLTYVDDFIALTEDALRGFKTTKMESRATLRRLQSNVLPLARRDEPPHEAGAQTPPPPALPSQNVLPLARRDEPPHEAGAQTPPPPALPSQPRMKREPRRRRHPHFPVRMMARRHQQLRLLRLHPLRDAATSPPSRIALRCHLPKQRAAHLLRMASNRT</sequence>
<feature type="region of interest" description="Disordered" evidence="1">
    <location>
        <begin position="143"/>
        <end position="213"/>
    </location>
</feature>
<evidence type="ECO:0000313" key="3">
    <source>
        <dbReference type="Proteomes" id="UP000051952"/>
    </source>
</evidence>
<proteinExistence type="predicted"/>
<dbReference type="VEuPathDB" id="TriTrypDB:BSAL_45365"/>
<organism evidence="2 3">
    <name type="scientific">Bodo saltans</name>
    <name type="common">Flagellated protozoan</name>
    <dbReference type="NCBI Taxonomy" id="75058"/>
    <lineage>
        <taxon>Eukaryota</taxon>
        <taxon>Discoba</taxon>
        <taxon>Euglenozoa</taxon>
        <taxon>Kinetoplastea</taxon>
        <taxon>Metakinetoplastina</taxon>
        <taxon>Eubodonida</taxon>
        <taxon>Bodonidae</taxon>
        <taxon>Bodo</taxon>
    </lineage>
</organism>
<dbReference type="EMBL" id="CYKH01002202">
    <property type="protein sequence ID" value="CUG93862.1"/>
    <property type="molecule type" value="Genomic_DNA"/>
</dbReference>